<keyword evidence="5" id="KW-0812">Transmembrane</keyword>
<protein>
    <submittedName>
        <fullName evidence="10">Glycosyltransferase family 71 protein</fullName>
    </submittedName>
</protein>
<evidence type="ECO:0000256" key="7">
    <source>
        <dbReference type="ARBA" id="ARBA00022989"/>
    </source>
</evidence>
<evidence type="ECO:0000256" key="8">
    <source>
        <dbReference type="ARBA" id="ARBA00023034"/>
    </source>
</evidence>
<dbReference type="Proteomes" id="UP000799440">
    <property type="component" value="Unassembled WGS sequence"/>
</dbReference>
<dbReference type="GO" id="GO:0000026">
    <property type="term" value="F:alpha-1,2-mannosyltransferase activity"/>
    <property type="evidence" value="ECO:0007669"/>
    <property type="project" value="TreeGrafter"/>
</dbReference>
<evidence type="ECO:0000256" key="1">
    <source>
        <dbReference type="ARBA" id="ARBA00004323"/>
    </source>
</evidence>
<keyword evidence="4" id="KW-0808">Transferase</keyword>
<dbReference type="GO" id="GO:0046354">
    <property type="term" value="P:mannan biosynthetic process"/>
    <property type="evidence" value="ECO:0007669"/>
    <property type="project" value="TreeGrafter"/>
</dbReference>
<evidence type="ECO:0000256" key="3">
    <source>
        <dbReference type="ARBA" id="ARBA00009105"/>
    </source>
</evidence>
<comment type="pathway">
    <text evidence="2">Protein modification; protein glycosylation.</text>
</comment>
<dbReference type="InterPro" id="IPR022751">
    <property type="entry name" value="Alpha_mannosyltransferase"/>
</dbReference>
<dbReference type="PANTHER" id="PTHR31646:SF1">
    <property type="entry name" value="ALPHA-1,2-MANNOSYLTRANSFERASE MNN2"/>
    <property type="match status" value="1"/>
</dbReference>
<evidence type="ECO:0000313" key="10">
    <source>
        <dbReference type="EMBL" id="KAF2750803.1"/>
    </source>
</evidence>
<keyword evidence="9" id="KW-0472">Membrane</keyword>
<evidence type="ECO:0000256" key="5">
    <source>
        <dbReference type="ARBA" id="ARBA00022692"/>
    </source>
</evidence>
<name>A0A6A6VKZ3_9PLEO</name>
<dbReference type="InterPro" id="IPR029044">
    <property type="entry name" value="Nucleotide-diphossugar_trans"/>
</dbReference>
<keyword evidence="11" id="KW-1185">Reference proteome</keyword>
<evidence type="ECO:0000313" key="11">
    <source>
        <dbReference type="Proteomes" id="UP000799440"/>
    </source>
</evidence>
<sequence>MNTLKSIPNRLKDFTAADESALAWSHYSMRLSAQRLGSMLPFEDGATGIVTTAGGKYLPVVIVSIRMLRRTGSRLPVEIFLDSPAEYDATICEEVLPSLDAGCRIISEMYEAAPNATAPSQYQFKIFSILFSSFQHVLFLDADAYPAHDPAPLFTKAPYTTHGLITWPDFWGSTASEHFYHIAGLPPVAPYTRYASESGQLMLDKEKHRESLLMMVYYNYYGPDYFFHLLSQGGPGSGDKDTFLPAAMVMDAPFYQVRTSLHVIGRFGTKKEGEISVAAMGQVDPVADFQYKPPHKSHIHEAGAWSESFKSRPLGNSDVPEKPKSFFVHTSMFKINPLKVLDPKGMAITSDGKHVRMYSSRDDAKDMVKEFGYDLEKRLWEVIGEEACRMDAEACKKVAEHLEIVFGNARD</sequence>
<comment type="similarity">
    <text evidence="3">Belongs to the MNN1/MNT family.</text>
</comment>
<evidence type="ECO:0000256" key="4">
    <source>
        <dbReference type="ARBA" id="ARBA00022679"/>
    </source>
</evidence>
<keyword evidence="8" id="KW-0333">Golgi apparatus</keyword>
<accession>A0A6A6VKZ3</accession>
<dbReference type="PANTHER" id="PTHR31646">
    <property type="entry name" value="ALPHA-1,2-MANNOSYLTRANSFERASE MNN2"/>
    <property type="match status" value="1"/>
</dbReference>
<organism evidence="10 11">
    <name type="scientific">Sporormia fimetaria CBS 119925</name>
    <dbReference type="NCBI Taxonomy" id="1340428"/>
    <lineage>
        <taxon>Eukaryota</taxon>
        <taxon>Fungi</taxon>
        <taxon>Dikarya</taxon>
        <taxon>Ascomycota</taxon>
        <taxon>Pezizomycotina</taxon>
        <taxon>Dothideomycetes</taxon>
        <taxon>Pleosporomycetidae</taxon>
        <taxon>Pleosporales</taxon>
        <taxon>Sporormiaceae</taxon>
        <taxon>Sporormia</taxon>
    </lineage>
</organism>
<dbReference type="EMBL" id="MU006563">
    <property type="protein sequence ID" value="KAF2750803.1"/>
    <property type="molecule type" value="Genomic_DNA"/>
</dbReference>
<evidence type="ECO:0000256" key="6">
    <source>
        <dbReference type="ARBA" id="ARBA00022968"/>
    </source>
</evidence>
<comment type="subcellular location">
    <subcellularLocation>
        <location evidence="1">Golgi apparatus membrane</location>
        <topology evidence="1">Single-pass type II membrane protein</topology>
    </subcellularLocation>
</comment>
<evidence type="ECO:0000256" key="2">
    <source>
        <dbReference type="ARBA" id="ARBA00004922"/>
    </source>
</evidence>
<gene>
    <name evidence="10" type="ORF">M011DRAFT_517101</name>
</gene>
<reference evidence="10" key="1">
    <citation type="journal article" date="2020" name="Stud. Mycol.">
        <title>101 Dothideomycetes genomes: a test case for predicting lifestyles and emergence of pathogens.</title>
        <authorList>
            <person name="Haridas S."/>
            <person name="Albert R."/>
            <person name="Binder M."/>
            <person name="Bloem J."/>
            <person name="Labutti K."/>
            <person name="Salamov A."/>
            <person name="Andreopoulos B."/>
            <person name="Baker S."/>
            <person name="Barry K."/>
            <person name="Bills G."/>
            <person name="Bluhm B."/>
            <person name="Cannon C."/>
            <person name="Castanera R."/>
            <person name="Culley D."/>
            <person name="Daum C."/>
            <person name="Ezra D."/>
            <person name="Gonzalez J."/>
            <person name="Henrissat B."/>
            <person name="Kuo A."/>
            <person name="Liang C."/>
            <person name="Lipzen A."/>
            <person name="Lutzoni F."/>
            <person name="Magnuson J."/>
            <person name="Mondo S."/>
            <person name="Nolan M."/>
            <person name="Ohm R."/>
            <person name="Pangilinan J."/>
            <person name="Park H.-J."/>
            <person name="Ramirez L."/>
            <person name="Alfaro M."/>
            <person name="Sun H."/>
            <person name="Tritt A."/>
            <person name="Yoshinaga Y."/>
            <person name="Zwiers L.-H."/>
            <person name="Turgeon B."/>
            <person name="Goodwin S."/>
            <person name="Spatafora J."/>
            <person name="Crous P."/>
            <person name="Grigoriev I."/>
        </authorList>
    </citation>
    <scope>NUCLEOTIDE SEQUENCE</scope>
    <source>
        <strain evidence="10">CBS 119925</strain>
    </source>
</reference>
<evidence type="ECO:0000256" key="9">
    <source>
        <dbReference type="ARBA" id="ARBA00023136"/>
    </source>
</evidence>
<dbReference type="GO" id="GO:0000139">
    <property type="term" value="C:Golgi membrane"/>
    <property type="evidence" value="ECO:0007669"/>
    <property type="project" value="UniProtKB-SubCell"/>
</dbReference>
<dbReference type="AlphaFoldDB" id="A0A6A6VKZ3"/>
<dbReference type="Pfam" id="PF11051">
    <property type="entry name" value="Mannosyl_trans3"/>
    <property type="match status" value="2"/>
</dbReference>
<keyword evidence="7" id="KW-1133">Transmembrane helix</keyword>
<dbReference type="SUPFAM" id="SSF53448">
    <property type="entry name" value="Nucleotide-diphospho-sugar transferases"/>
    <property type="match status" value="1"/>
</dbReference>
<dbReference type="Gene3D" id="3.90.550.10">
    <property type="entry name" value="Spore Coat Polysaccharide Biosynthesis Protein SpsA, Chain A"/>
    <property type="match status" value="1"/>
</dbReference>
<dbReference type="OrthoDB" id="430354at2759"/>
<proteinExistence type="inferred from homology"/>
<keyword evidence="6" id="KW-0735">Signal-anchor</keyword>